<keyword evidence="2" id="KW-1185">Reference proteome</keyword>
<sequence length="312" mass="35297">MLYVRHIQVFEQVLGKFPIRPMYYYAKNMMLQYPRGQTSTHTAFKEIHTSNPLLNTSMHLHKSRWMPTSHPSTFSWLDDVEQLGSTSLTNDGCSLHYRTLGRASSDQDSTTSTLHSCLELLDQHCDRLNNTYKEILEIRTHIAEILASSQSEVAIGNVGAWDSSVDQSSAQYASLSQPSVGVISTLTGSPIHQFSQEPSLPVASGSVSYELGTQSSLPEDDTCSEEQTLSGPLVRRHQRLYLPVVQDGEDKVKCMWSGCSSVIKKDSYTRHVNEVHKRRFKAVCTTCRKEFLRPYMKKTHICPRRFSKRSSS</sequence>
<dbReference type="OrthoDB" id="2682285at2759"/>
<dbReference type="Proteomes" id="UP000719766">
    <property type="component" value="Unassembled WGS sequence"/>
</dbReference>
<proteinExistence type="predicted"/>
<gene>
    <name evidence="1" type="ORF">HD556DRAFT_545597</name>
</gene>
<protein>
    <submittedName>
        <fullName evidence="1">Uncharacterized protein</fullName>
    </submittedName>
</protein>
<name>A0A9P7ANG1_9AGAM</name>
<comment type="caution">
    <text evidence="1">The sequence shown here is derived from an EMBL/GenBank/DDBJ whole genome shotgun (WGS) entry which is preliminary data.</text>
</comment>
<dbReference type="EMBL" id="JABBWE010000034">
    <property type="protein sequence ID" value="KAG1792825.1"/>
    <property type="molecule type" value="Genomic_DNA"/>
</dbReference>
<dbReference type="RefSeq" id="XP_041159394.1">
    <property type="nucleotide sequence ID" value="XM_041310914.1"/>
</dbReference>
<reference evidence="1" key="1">
    <citation type="journal article" date="2020" name="New Phytol.">
        <title>Comparative genomics reveals dynamic genome evolution in host specialist ectomycorrhizal fungi.</title>
        <authorList>
            <person name="Lofgren L.A."/>
            <person name="Nguyen N.H."/>
            <person name="Vilgalys R."/>
            <person name="Ruytinx J."/>
            <person name="Liao H.L."/>
            <person name="Branco S."/>
            <person name="Kuo A."/>
            <person name="LaButti K."/>
            <person name="Lipzen A."/>
            <person name="Andreopoulos W."/>
            <person name="Pangilinan J."/>
            <person name="Riley R."/>
            <person name="Hundley H."/>
            <person name="Na H."/>
            <person name="Barry K."/>
            <person name="Grigoriev I.V."/>
            <person name="Stajich J.E."/>
            <person name="Kennedy P.G."/>
        </authorList>
    </citation>
    <scope>NUCLEOTIDE SEQUENCE</scope>
    <source>
        <strain evidence="1">S12</strain>
    </source>
</reference>
<evidence type="ECO:0000313" key="1">
    <source>
        <dbReference type="EMBL" id="KAG1792825.1"/>
    </source>
</evidence>
<dbReference type="AlphaFoldDB" id="A0A9P7ANG1"/>
<accession>A0A9P7ANG1</accession>
<organism evidence="1 2">
    <name type="scientific">Suillus plorans</name>
    <dbReference type="NCBI Taxonomy" id="116603"/>
    <lineage>
        <taxon>Eukaryota</taxon>
        <taxon>Fungi</taxon>
        <taxon>Dikarya</taxon>
        <taxon>Basidiomycota</taxon>
        <taxon>Agaricomycotina</taxon>
        <taxon>Agaricomycetes</taxon>
        <taxon>Agaricomycetidae</taxon>
        <taxon>Boletales</taxon>
        <taxon>Suillineae</taxon>
        <taxon>Suillaceae</taxon>
        <taxon>Suillus</taxon>
    </lineage>
</organism>
<evidence type="ECO:0000313" key="2">
    <source>
        <dbReference type="Proteomes" id="UP000719766"/>
    </source>
</evidence>
<dbReference type="GeneID" id="64604678"/>